<dbReference type="FunFam" id="1.10.287.950:FF:000001">
    <property type="entry name" value="Methyl-accepting chemotaxis sensory transducer"/>
    <property type="match status" value="1"/>
</dbReference>
<dbReference type="PROSITE" id="PS50111">
    <property type="entry name" value="CHEMOTAXIS_TRANSDUC_2"/>
    <property type="match status" value="1"/>
</dbReference>
<keyword evidence="7 11" id="KW-0472">Membrane</keyword>
<evidence type="ECO:0000256" key="4">
    <source>
        <dbReference type="ARBA" id="ARBA00022500"/>
    </source>
</evidence>
<keyword evidence="6 11" id="KW-1133">Transmembrane helix</keyword>
<dbReference type="Pfam" id="PF00672">
    <property type="entry name" value="HAMP"/>
    <property type="match status" value="1"/>
</dbReference>
<dbReference type="SMART" id="SM00304">
    <property type="entry name" value="HAMP"/>
    <property type="match status" value="1"/>
</dbReference>
<protein>
    <submittedName>
        <fullName evidence="14">Methyl-accepting chemotaxis protein</fullName>
    </submittedName>
</protein>
<evidence type="ECO:0000313" key="15">
    <source>
        <dbReference type="Proteomes" id="UP001164748"/>
    </source>
</evidence>
<dbReference type="Proteomes" id="UP001164748">
    <property type="component" value="Plasmid unnamed"/>
</dbReference>
<gene>
    <name evidence="14" type="ORF">N8M53_13360</name>
</gene>
<keyword evidence="4" id="KW-0145">Chemotaxis</keyword>
<geneLocation type="plasmid" evidence="14 15">
    <name>unnamed</name>
</geneLocation>
<keyword evidence="2" id="KW-1003">Cell membrane</keyword>
<dbReference type="PROSITE" id="PS50885">
    <property type="entry name" value="HAMP"/>
    <property type="match status" value="1"/>
</dbReference>
<evidence type="ECO:0000256" key="2">
    <source>
        <dbReference type="ARBA" id="ARBA00022475"/>
    </source>
</evidence>
<dbReference type="GO" id="GO:0005886">
    <property type="term" value="C:plasma membrane"/>
    <property type="evidence" value="ECO:0007669"/>
    <property type="project" value="UniProtKB-SubCell"/>
</dbReference>
<reference evidence="14" key="1">
    <citation type="submission" date="2022-09" db="EMBL/GenBank/DDBJ databases">
        <authorList>
            <person name="Li Z.-J."/>
        </authorList>
    </citation>
    <scope>NUCLEOTIDE SEQUENCE</scope>
    <source>
        <strain evidence="14">TGB11</strain>
        <plasmid evidence="14">unnamed</plasmid>
    </source>
</reference>
<dbReference type="PANTHER" id="PTHR32089:SF39">
    <property type="entry name" value="METHYL-ACCEPTING CHEMOTAXIS PROTEIN HLYB"/>
    <property type="match status" value="1"/>
</dbReference>
<dbReference type="RefSeq" id="WP_269580360.1">
    <property type="nucleotide sequence ID" value="NZ_CP114589.1"/>
</dbReference>
<name>A0AA47KNR4_9GAMM</name>
<dbReference type="SMART" id="SM00283">
    <property type="entry name" value="MA"/>
    <property type="match status" value="1"/>
</dbReference>
<dbReference type="GO" id="GO:0007165">
    <property type="term" value="P:signal transduction"/>
    <property type="evidence" value="ECO:0007669"/>
    <property type="project" value="UniProtKB-KW"/>
</dbReference>
<sequence>MTISLKIKAMALALLLGSFLTIYLVMEWVAKPVLQEQAEAGARQTVTNIEGRIATALNEGAVLTDTLAALSETLPLDRAQFIERLEPVVDHYGNAAIAGGGVWPEPGKLTPGKTRDSLFWARNAQGSLDLLDDYNDPAGSGYHNESWYQAGRGLPAGQCAWSAAYEDAISGTPMVTCTVAIRRDGQFWGVATIDLMLSGLSNLLTDQNEATGGYAFVLDQTDRILSFPDVRSSSLSMQSLSDASRQYPRLSPLVSALDAEEPVYLPEGVVGDSRSLLVQVPLSEQGWTVGMLLPEATALAALNRVSSGLYITLLPLVIVFALVVVWLGQRLIRSIKETTQQVSSLSKGEKGGKLEIVRADEMGELRRAVNDYGAHLEKILEDVAREAIGVKSSANDLQALSQDLSDRTSAQTNENITLASSINQMSASATEVSSNTATAADTAEDASHVVAKGQQAVDENSDAIAKLATTLKEASSVIDKLASDSQQVGTVLEVIKKISEQTNLLALNAAIEAARAGEQGRGFAVVADEVRSLAAKTQESAEEIDGMIQQLHSAASQGVDVIESSYQLSQASVERASVVREHFEEIVTAFDNIKERTVSIATASEQQAHVTEEISQLADRIRTLSEQNAEGASELKAMSADSLERADRLTQISQW</sequence>
<dbReference type="PANTHER" id="PTHR32089">
    <property type="entry name" value="METHYL-ACCEPTING CHEMOTAXIS PROTEIN MCPB"/>
    <property type="match status" value="1"/>
</dbReference>
<comment type="subcellular location">
    <subcellularLocation>
        <location evidence="1">Cell membrane</location>
        <topology evidence="1">Multi-pass membrane protein</topology>
    </subcellularLocation>
</comment>
<feature type="domain" description="Methyl-accepting transducer" evidence="12">
    <location>
        <begin position="386"/>
        <end position="622"/>
    </location>
</feature>
<dbReference type="GO" id="GO:0004888">
    <property type="term" value="F:transmembrane signaling receptor activity"/>
    <property type="evidence" value="ECO:0007669"/>
    <property type="project" value="InterPro"/>
</dbReference>
<dbReference type="PRINTS" id="PR00260">
    <property type="entry name" value="CHEMTRNSDUCR"/>
</dbReference>
<dbReference type="GO" id="GO:0006935">
    <property type="term" value="P:chemotaxis"/>
    <property type="evidence" value="ECO:0007669"/>
    <property type="project" value="UniProtKB-KW"/>
</dbReference>
<evidence type="ECO:0000256" key="8">
    <source>
        <dbReference type="ARBA" id="ARBA00023224"/>
    </source>
</evidence>
<dbReference type="InterPro" id="IPR003660">
    <property type="entry name" value="HAMP_dom"/>
</dbReference>
<dbReference type="InterPro" id="IPR004089">
    <property type="entry name" value="MCPsignal_dom"/>
</dbReference>
<evidence type="ECO:0000256" key="1">
    <source>
        <dbReference type="ARBA" id="ARBA00004651"/>
    </source>
</evidence>
<evidence type="ECO:0000256" key="9">
    <source>
        <dbReference type="ARBA" id="ARBA00029447"/>
    </source>
</evidence>
<dbReference type="SUPFAM" id="SSF58104">
    <property type="entry name" value="Methyl-accepting chemotaxis protein (MCP) signaling domain"/>
    <property type="match status" value="1"/>
</dbReference>
<keyword evidence="8 10" id="KW-0807">Transducer</keyword>
<organism evidence="14 15">
    <name type="scientific">Salinivibrio kushneri</name>
    <dbReference type="NCBI Taxonomy" id="1908198"/>
    <lineage>
        <taxon>Bacteria</taxon>
        <taxon>Pseudomonadati</taxon>
        <taxon>Pseudomonadota</taxon>
        <taxon>Gammaproteobacteria</taxon>
        <taxon>Vibrionales</taxon>
        <taxon>Vibrionaceae</taxon>
        <taxon>Salinivibrio</taxon>
    </lineage>
</organism>
<feature type="domain" description="HAMP" evidence="13">
    <location>
        <begin position="329"/>
        <end position="381"/>
    </location>
</feature>
<evidence type="ECO:0000259" key="13">
    <source>
        <dbReference type="PROSITE" id="PS50885"/>
    </source>
</evidence>
<dbReference type="InterPro" id="IPR033479">
    <property type="entry name" value="dCache_1"/>
</dbReference>
<evidence type="ECO:0000313" key="14">
    <source>
        <dbReference type="EMBL" id="WBA10340.1"/>
    </source>
</evidence>
<accession>A0AA47KNR4</accession>
<feature type="transmembrane region" description="Helical" evidence="11">
    <location>
        <begin position="308"/>
        <end position="327"/>
    </location>
</feature>
<evidence type="ECO:0000256" key="5">
    <source>
        <dbReference type="ARBA" id="ARBA00022692"/>
    </source>
</evidence>
<evidence type="ECO:0000256" key="10">
    <source>
        <dbReference type="PROSITE-ProRule" id="PRU00284"/>
    </source>
</evidence>
<evidence type="ECO:0000256" key="7">
    <source>
        <dbReference type="ARBA" id="ARBA00023136"/>
    </source>
</evidence>
<comment type="similarity">
    <text evidence="9">Belongs to the methyl-accepting chemotaxis (MCP) protein family.</text>
</comment>
<dbReference type="Gene3D" id="1.10.287.950">
    <property type="entry name" value="Methyl-accepting chemotaxis protein"/>
    <property type="match status" value="1"/>
</dbReference>
<dbReference type="EMBL" id="CP114589">
    <property type="protein sequence ID" value="WBA10340.1"/>
    <property type="molecule type" value="Genomic_DNA"/>
</dbReference>
<proteinExistence type="inferred from homology"/>
<dbReference type="Pfam" id="PF00015">
    <property type="entry name" value="MCPsignal"/>
    <property type="match status" value="1"/>
</dbReference>
<dbReference type="InterPro" id="IPR004090">
    <property type="entry name" value="Chemotax_Me-accpt_rcpt"/>
</dbReference>
<keyword evidence="3" id="KW-0488">Methylation</keyword>
<dbReference type="CDD" id="cd12913">
    <property type="entry name" value="PDC1_MCP_like"/>
    <property type="match status" value="1"/>
</dbReference>
<dbReference type="AlphaFoldDB" id="A0AA47KNR4"/>
<dbReference type="CDD" id="cd11386">
    <property type="entry name" value="MCP_signal"/>
    <property type="match status" value="1"/>
</dbReference>
<keyword evidence="5 11" id="KW-0812">Transmembrane</keyword>
<evidence type="ECO:0000256" key="6">
    <source>
        <dbReference type="ARBA" id="ARBA00022989"/>
    </source>
</evidence>
<evidence type="ECO:0000256" key="3">
    <source>
        <dbReference type="ARBA" id="ARBA00022481"/>
    </source>
</evidence>
<dbReference type="Pfam" id="PF02743">
    <property type="entry name" value="dCache_1"/>
    <property type="match status" value="1"/>
</dbReference>
<evidence type="ECO:0000256" key="11">
    <source>
        <dbReference type="SAM" id="Phobius"/>
    </source>
</evidence>
<keyword evidence="14" id="KW-0614">Plasmid</keyword>
<evidence type="ECO:0000259" key="12">
    <source>
        <dbReference type="PROSITE" id="PS50111"/>
    </source>
</evidence>
<dbReference type="Gene3D" id="3.30.450.20">
    <property type="entry name" value="PAS domain"/>
    <property type="match status" value="1"/>
</dbReference>